<reference evidence="1 2" key="1">
    <citation type="submission" date="2014-05" db="EMBL/GenBank/DDBJ databases">
        <title>Draft genome sequence of a rare smut relative, Tilletiaria anomala UBC 951.</title>
        <authorList>
            <consortium name="DOE Joint Genome Institute"/>
            <person name="Toome M."/>
            <person name="Kuo A."/>
            <person name="Henrissat B."/>
            <person name="Lipzen A."/>
            <person name="Tritt A."/>
            <person name="Yoshinaga Y."/>
            <person name="Zane M."/>
            <person name="Barry K."/>
            <person name="Grigoriev I.V."/>
            <person name="Spatafora J.W."/>
            <person name="Aimea M.C."/>
        </authorList>
    </citation>
    <scope>NUCLEOTIDE SEQUENCE [LARGE SCALE GENOMIC DNA]</scope>
    <source>
        <strain evidence="1 2">UBC 951</strain>
    </source>
</reference>
<name>A0A066W8W9_TILAU</name>
<dbReference type="GeneID" id="25267688"/>
<dbReference type="RefSeq" id="XP_013244512.1">
    <property type="nucleotide sequence ID" value="XM_013389058.1"/>
</dbReference>
<evidence type="ECO:0000313" key="1">
    <source>
        <dbReference type="EMBL" id="KDN50387.1"/>
    </source>
</evidence>
<keyword evidence="2" id="KW-1185">Reference proteome</keyword>
<accession>A0A066W8W9</accession>
<evidence type="ECO:0000313" key="2">
    <source>
        <dbReference type="Proteomes" id="UP000027361"/>
    </source>
</evidence>
<dbReference type="AlphaFoldDB" id="A0A066W8W9"/>
<dbReference type="HOGENOM" id="CLU_1714581_0_0_1"/>
<organism evidence="1 2">
    <name type="scientific">Tilletiaria anomala (strain ATCC 24038 / CBS 436.72 / UBC 951)</name>
    <dbReference type="NCBI Taxonomy" id="1037660"/>
    <lineage>
        <taxon>Eukaryota</taxon>
        <taxon>Fungi</taxon>
        <taxon>Dikarya</taxon>
        <taxon>Basidiomycota</taxon>
        <taxon>Ustilaginomycotina</taxon>
        <taxon>Exobasidiomycetes</taxon>
        <taxon>Georgefischeriales</taxon>
        <taxon>Tilletiariaceae</taxon>
        <taxon>Tilletiaria</taxon>
    </lineage>
</organism>
<dbReference type="EMBL" id="JMSN01000019">
    <property type="protein sequence ID" value="KDN50387.1"/>
    <property type="molecule type" value="Genomic_DNA"/>
</dbReference>
<sequence length="153" mass="17848">MQPFAHNLIVGPHHQEYAPALVSQCWNPRCLRKRRARQFFLHLSPVDHQVMQALLIAMENTYTRTCIECLLPKWWWIADHRSDDEGKVSPHRQNFVSSARRLTHLFSKPLASPGVWRGEERRGYRYRWTSMSSIAWTSSLDHAAETLEPAVEG</sequence>
<protein>
    <submittedName>
        <fullName evidence="1">Uncharacterized protein</fullName>
    </submittedName>
</protein>
<dbReference type="InParanoid" id="A0A066W8W9"/>
<gene>
    <name evidence="1" type="ORF">K437DRAFT_65961</name>
</gene>
<dbReference type="Proteomes" id="UP000027361">
    <property type="component" value="Unassembled WGS sequence"/>
</dbReference>
<comment type="caution">
    <text evidence="1">The sequence shown here is derived from an EMBL/GenBank/DDBJ whole genome shotgun (WGS) entry which is preliminary data.</text>
</comment>
<proteinExistence type="predicted"/>